<evidence type="ECO:0000313" key="2">
    <source>
        <dbReference type="Proteomes" id="UP001064048"/>
    </source>
</evidence>
<keyword evidence="2" id="KW-1185">Reference proteome</keyword>
<reference evidence="1 2" key="1">
    <citation type="journal article" date="2022" name="Genome Biol. Evol.">
        <title>The Spruce Budworm Genome: Reconstructing the Evolutionary History of Antifreeze Proteins.</title>
        <authorList>
            <person name="Beliveau C."/>
            <person name="Gagne P."/>
            <person name="Picq S."/>
            <person name="Vernygora O."/>
            <person name="Keeling C.I."/>
            <person name="Pinkney K."/>
            <person name="Doucet D."/>
            <person name="Wen F."/>
            <person name="Johnston J.S."/>
            <person name="Maaroufi H."/>
            <person name="Boyle B."/>
            <person name="Laroche J."/>
            <person name="Dewar K."/>
            <person name="Juretic N."/>
            <person name="Blackburn G."/>
            <person name="Nisole A."/>
            <person name="Brunet B."/>
            <person name="Brandao M."/>
            <person name="Lumley L."/>
            <person name="Duan J."/>
            <person name="Quan G."/>
            <person name="Lucarotti C.J."/>
            <person name="Roe A.D."/>
            <person name="Sperling F.A.H."/>
            <person name="Levesque R.C."/>
            <person name="Cusson M."/>
        </authorList>
    </citation>
    <scope>NUCLEOTIDE SEQUENCE [LARGE SCALE GENOMIC DNA]</scope>
    <source>
        <strain evidence="1">Glfc:IPQL:Cfum</strain>
    </source>
</reference>
<organism evidence="1 2">
    <name type="scientific">Choristoneura fumiferana</name>
    <name type="common">Spruce budworm moth</name>
    <name type="synonym">Archips fumiferana</name>
    <dbReference type="NCBI Taxonomy" id="7141"/>
    <lineage>
        <taxon>Eukaryota</taxon>
        <taxon>Metazoa</taxon>
        <taxon>Ecdysozoa</taxon>
        <taxon>Arthropoda</taxon>
        <taxon>Hexapoda</taxon>
        <taxon>Insecta</taxon>
        <taxon>Pterygota</taxon>
        <taxon>Neoptera</taxon>
        <taxon>Endopterygota</taxon>
        <taxon>Lepidoptera</taxon>
        <taxon>Glossata</taxon>
        <taxon>Ditrysia</taxon>
        <taxon>Tortricoidea</taxon>
        <taxon>Tortricidae</taxon>
        <taxon>Tortricinae</taxon>
        <taxon>Choristoneura</taxon>
    </lineage>
</organism>
<dbReference type="Proteomes" id="UP001064048">
    <property type="component" value="Chromosome 3"/>
</dbReference>
<accession>A0ACC0JUC4</accession>
<dbReference type="EMBL" id="CM046103">
    <property type="protein sequence ID" value="KAI8427805.1"/>
    <property type="molecule type" value="Genomic_DNA"/>
</dbReference>
<name>A0ACC0JUC4_CHOFU</name>
<gene>
    <name evidence="1" type="ORF">MSG28_002203</name>
</gene>
<protein>
    <submittedName>
        <fullName evidence="1">Uncharacterized protein</fullName>
    </submittedName>
</protein>
<proteinExistence type="predicted"/>
<comment type="caution">
    <text evidence="1">The sequence shown here is derived from an EMBL/GenBank/DDBJ whole genome shotgun (WGS) entry which is preliminary data.</text>
</comment>
<sequence>MMTLLLFSFLLFVSNANSIDLSDLNVPPEHVPYVFNAYKNVAKSCIENPKCPHKAFADVKACWGYELNCNKSNSYHVRPRCPGDHRGWVKTKEAQYDTFFTQADFGYVKEQINELKVICEASYPDDTSLECSKYLRFCRGRNLMLNFTGLVGRGDNLRYKTDILGPGQIGGFCKFYPERLKNEAEHFSALQSWASEFTHFVRTPSRPVTDGSCDIIIDKPTYIMKLDATVNMYHHFCDFFNLYASLHINSTHATTFSRDNHILIWETFTYGSAFQDTFKAFTINPIWDLKKFRGKTVCFKNVVFPLLPRMIFGLYYNTPLIYGCERSGLFHAFSKHILHSLNIKTHIRKNDKIKITLLSRGTTYRSILNENEIVQALQKVKGYYVESVVYDKTVPFIKQLEITQNTDVFIGMHGAGLTHLLFLPDWAAVFEVYNCEDPNCYSDLARLRGVKYVTWQDKTKLGHGPGGGSHAKFTNYSFDVQEFLRLVEECAAHVRNRQDFKNFIEASEKKRMHEEL</sequence>
<evidence type="ECO:0000313" key="1">
    <source>
        <dbReference type="EMBL" id="KAI8427805.1"/>
    </source>
</evidence>